<gene>
    <name evidence="2" type="ORF">NC992_11710</name>
</gene>
<dbReference type="RefSeq" id="WP_190702634.1">
    <property type="nucleotide sequence ID" value="NZ_JAMPKX010000004.1"/>
</dbReference>
<name>A0ABV0K4X0_9CYAN</name>
<keyword evidence="1" id="KW-0472">Membrane</keyword>
<evidence type="ECO:0000313" key="3">
    <source>
        <dbReference type="Proteomes" id="UP001482513"/>
    </source>
</evidence>
<reference evidence="2 3" key="1">
    <citation type="submission" date="2022-04" db="EMBL/GenBank/DDBJ databases">
        <title>Positive selection, recombination, and allopatry shape intraspecific diversity of widespread and dominant cyanobacteria.</title>
        <authorList>
            <person name="Wei J."/>
            <person name="Shu W."/>
            <person name="Hu C."/>
        </authorList>
    </citation>
    <scope>NUCLEOTIDE SEQUENCE [LARGE SCALE GENOMIC DNA]</scope>
    <source>
        <strain evidence="2 3">DQ-A4</strain>
    </source>
</reference>
<sequence length="82" mass="9595">MDKLMEFWTYLSHHANRSSREREDNALYRPRYGLHERGTYEEWIRSGSLYMKAFKHPALATMIVAGLGITVWLLTAAISQSY</sequence>
<dbReference type="EMBL" id="JAMPKX010000004">
    <property type="protein sequence ID" value="MEP0947540.1"/>
    <property type="molecule type" value="Genomic_DNA"/>
</dbReference>
<comment type="caution">
    <text evidence="2">The sequence shown here is derived from an EMBL/GenBank/DDBJ whole genome shotgun (WGS) entry which is preliminary data.</text>
</comment>
<protein>
    <submittedName>
        <fullName evidence="2">Uncharacterized protein</fullName>
    </submittedName>
</protein>
<proteinExistence type="predicted"/>
<keyword evidence="1" id="KW-0812">Transmembrane</keyword>
<evidence type="ECO:0000313" key="2">
    <source>
        <dbReference type="EMBL" id="MEP0947540.1"/>
    </source>
</evidence>
<accession>A0ABV0K4X0</accession>
<organism evidence="2 3">
    <name type="scientific">Leptolyngbya subtilissima DQ-A4</name>
    <dbReference type="NCBI Taxonomy" id="2933933"/>
    <lineage>
        <taxon>Bacteria</taxon>
        <taxon>Bacillati</taxon>
        <taxon>Cyanobacteriota</taxon>
        <taxon>Cyanophyceae</taxon>
        <taxon>Leptolyngbyales</taxon>
        <taxon>Leptolyngbyaceae</taxon>
        <taxon>Leptolyngbya group</taxon>
        <taxon>Leptolyngbya</taxon>
    </lineage>
</organism>
<evidence type="ECO:0000256" key="1">
    <source>
        <dbReference type="SAM" id="Phobius"/>
    </source>
</evidence>
<feature type="transmembrane region" description="Helical" evidence="1">
    <location>
        <begin position="58"/>
        <end position="78"/>
    </location>
</feature>
<keyword evidence="1" id="KW-1133">Transmembrane helix</keyword>
<dbReference type="Proteomes" id="UP001482513">
    <property type="component" value="Unassembled WGS sequence"/>
</dbReference>
<keyword evidence="3" id="KW-1185">Reference proteome</keyword>